<evidence type="ECO:0000256" key="3">
    <source>
        <dbReference type="SAM" id="MobiDB-lite"/>
    </source>
</evidence>
<dbReference type="InterPro" id="IPR003578">
    <property type="entry name" value="Small_GTPase_Rho"/>
</dbReference>
<dbReference type="InterPro" id="IPR027417">
    <property type="entry name" value="P-loop_NTPase"/>
</dbReference>
<dbReference type="Gene3D" id="3.30.710.10">
    <property type="entry name" value="Potassium Channel Kv1.1, Chain A"/>
    <property type="match status" value="2"/>
</dbReference>
<dbReference type="Proteomes" id="UP000562238">
    <property type="component" value="Unassembled WGS sequence"/>
</dbReference>
<organism evidence="5 6">
    <name type="scientific">Circaetus pectoralis</name>
    <name type="common">black-chested snake-eagle</name>
    <dbReference type="NCBI Taxonomy" id="321084"/>
    <lineage>
        <taxon>Eukaryota</taxon>
        <taxon>Metazoa</taxon>
        <taxon>Chordata</taxon>
        <taxon>Craniata</taxon>
        <taxon>Vertebrata</taxon>
        <taxon>Euteleostomi</taxon>
        <taxon>Archelosauria</taxon>
        <taxon>Archosauria</taxon>
        <taxon>Dinosauria</taxon>
        <taxon>Saurischia</taxon>
        <taxon>Theropoda</taxon>
        <taxon>Coelurosauria</taxon>
        <taxon>Aves</taxon>
        <taxon>Neognathae</taxon>
        <taxon>Neoaves</taxon>
        <taxon>Telluraves</taxon>
        <taxon>Accipitrimorphae</taxon>
        <taxon>Accipitriformes</taxon>
        <taxon>Accipitridae</taxon>
        <taxon>Accipitrinae</taxon>
        <taxon>Circaetus</taxon>
    </lineage>
</organism>
<name>A0A7L4AJ19_9AVES</name>
<keyword evidence="2" id="KW-0342">GTP-binding</keyword>
<dbReference type="Gene3D" id="3.40.50.300">
    <property type="entry name" value="P-loop containing nucleotide triphosphate hydrolases"/>
    <property type="match status" value="1"/>
</dbReference>
<dbReference type="AlphaFoldDB" id="A0A7L4AJ19"/>
<reference evidence="5 6" key="1">
    <citation type="submission" date="2019-09" db="EMBL/GenBank/DDBJ databases">
        <title>Bird 10,000 Genomes (B10K) Project - Family phase.</title>
        <authorList>
            <person name="Zhang G."/>
        </authorList>
    </citation>
    <scope>NUCLEOTIDE SEQUENCE [LARGE SCALE GENOMIC DNA]</scope>
    <source>
        <strain evidence="5">B10K-DU-010-60</strain>
        <tissue evidence="5">Muscle</tissue>
    </source>
</reference>
<keyword evidence="6" id="KW-1185">Reference proteome</keyword>
<dbReference type="GO" id="GO:0007264">
    <property type="term" value="P:small GTPase-mediated signal transduction"/>
    <property type="evidence" value="ECO:0007669"/>
    <property type="project" value="InterPro"/>
</dbReference>
<accession>A0A7L4AJ19</accession>
<dbReference type="PROSITE" id="PS51420">
    <property type="entry name" value="RHO"/>
    <property type="match status" value="1"/>
</dbReference>
<evidence type="ECO:0000256" key="1">
    <source>
        <dbReference type="ARBA" id="ARBA00022741"/>
    </source>
</evidence>
<dbReference type="InterPro" id="IPR011333">
    <property type="entry name" value="SKP1/BTB/POZ_sf"/>
</dbReference>
<dbReference type="InterPro" id="IPR001806">
    <property type="entry name" value="Small_GTPase"/>
</dbReference>
<dbReference type="Pfam" id="PF00071">
    <property type="entry name" value="Ras"/>
    <property type="match status" value="1"/>
</dbReference>
<sequence length="629" mass="71066">QVLERSRDVVDEVSVSLRLWDTFGDHHKDRRFAYGRSDVVVLCFSLANPNSLRHVKTMWYPEIKHFCPRTPIVLVGCQLDLRYADLEAVNRARRPLAKPIKPTDILPPERGHEVAKELGVPYYETSVVAQFGIKDVFDNAIRAALISRRHLQFWKSHLKKMQRPLLQAPFLPPKPPPPVIQVPDPPASRSWGPAALFCTPLCADVVFQLQGGQRVFAHRVYLATSCSKFYDLFTLEGPRGGAKEPAARTKSLDGERGALAEGARTPLRTSQSDDALRPTAGDGAAPGSGGRDLSAWGRGFVSMRWELVADPVAGREKRMAVVCMDRRVQAEPFRAVLEYLYTGRLDQARGDLMQVATIAELLEVFDLRMMVANVLNKESFMNQEITKAFHVRRANRIKECLGKGVFADVVFRVDDGAVPAHKPLLIAGCDWMMAMFRGAFRESYAAEPDEPGLAPGCSPAAGAHVPGVCGPPPDADGPPSLPPEQYAVDELLRAFMQRVEIDEQVIIYLEMTQFHNARQLAAWCLHYICTNYNSVCRRFPREMKFMSPGTARGDARAGTRSGWGPCRALTRRCRAPAENQAHFERHRWPPVWYLKEEDLYLRSKKEREREEQLQRKQHTRSKWCFWRPS</sequence>
<dbReference type="FunFam" id="3.30.710.10:FF:000069">
    <property type="entry name" value="Rho related BTB domain containing 1"/>
    <property type="match status" value="1"/>
</dbReference>
<protein>
    <submittedName>
        <fullName evidence="5">RHBT2 protein</fullName>
    </submittedName>
</protein>
<dbReference type="GO" id="GO:0003924">
    <property type="term" value="F:GTPase activity"/>
    <property type="evidence" value="ECO:0007669"/>
    <property type="project" value="InterPro"/>
</dbReference>
<evidence type="ECO:0000313" key="6">
    <source>
        <dbReference type="Proteomes" id="UP000562238"/>
    </source>
</evidence>
<dbReference type="SMART" id="SM00175">
    <property type="entry name" value="RAB"/>
    <property type="match status" value="1"/>
</dbReference>
<feature type="non-terminal residue" evidence="5">
    <location>
        <position position="629"/>
    </location>
</feature>
<gene>
    <name evidence="5" type="primary">Rhobtb2_1</name>
    <name evidence="5" type="ORF">CIRPEC_R13283</name>
</gene>
<feature type="compositionally biased region" description="Basic and acidic residues" evidence="3">
    <location>
        <begin position="241"/>
        <end position="258"/>
    </location>
</feature>
<dbReference type="InterPro" id="IPR000210">
    <property type="entry name" value="BTB/POZ_dom"/>
</dbReference>
<dbReference type="SUPFAM" id="SSF54695">
    <property type="entry name" value="POZ domain"/>
    <property type="match status" value="2"/>
</dbReference>
<dbReference type="PROSITE" id="PS51419">
    <property type="entry name" value="RAB"/>
    <property type="match status" value="1"/>
</dbReference>
<dbReference type="PROSITE" id="PS50097">
    <property type="entry name" value="BTB"/>
    <property type="match status" value="1"/>
</dbReference>
<dbReference type="EMBL" id="VZZV01001467">
    <property type="protein sequence ID" value="NXW25232.1"/>
    <property type="molecule type" value="Genomic_DNA"/>
</dbReference>
<feature type="non-terminal residue" evidence="5">
    <location>
        <position position="1"/>
    </location>
</feature>
<evidence type="ECO:0000313" key="5">
    <source>
        <dbReference type="EMBL" id="NXW25232.1"/>
    </source>
</evidence>
<proteinExistence type="predicted"/>
<dbReference type="PROSITE" id="PS51421">
    <property type="entry name" value="RAS"/>
    <property type="match status" value="1"/>
</dbReference>
<comment type="caution">
    <text evidence="5">The sequence shown here is derived from an EMBL/GenBank/DDBJ whole genome shotgun (WGS) entry which is preliminary data.</text>
</comment>
<dbReference type="PRINTS" id="PR00449">
    <property type="entry name" value="RASTRNSFRMNG"/>
</dbReference>
<dbReference type="SMART" id="SM00174">
    <property type="entry name" value="RHO"/>
    <property type="match status" value="1"/>
</dbReference>
<evidence type="ECO:0000259" key="4">
    <source>
        <dbReference type="PROSITE" id="PS50097"/>
    </source>
</evidence>
<dbReference type="Pfam" id="PF00651">
    <property type="entry name" value="BTB"/>
    <property type="match status" value="1"/>
</dbReference>
<feature type="domain" description="BTB" evidence="4">
    <location>
        <begin position="203"/>
        <end position="349"/>
    </location>
</feature>
<dbReference type="SMART" id="SM00225">
    <property type="entry name" value="BTB"/>
    <property type="match status" value="2"/>
</dbReference>
<evidence type="ECO:0000256" key="2">
    <source>
        <dbReference type="ARBA" id="ARBA00023134"/>
    </source>
</evidence>
<dbReference type="FunFam" id="3.40.50.300:FF:003145">
    <property type="entry name" value="rho-related BTB domain-containing protein 1 isoform X2"/>
    <property type="match status" value="1"/>
</dbReference>
<keyword evidence="1" id="KW-0547">Nucleotide-binding</keyword>
<dbReference type="PANTHER" id="PTHR24072">
    <property type="entry name" value="RHO FAMILY GTPASE"/>
    <property type="match status" value="1"/>
</dbReference>
<feature type="region of interest" description="Disordered" evidence="3">
    <location>
        <begin position="240"/>
        <end position="291"/>
    </location>
</feature>
<dbReference type="SUPFAM" id="SSF52540">
    <property type="entry name" value="P-loop containing nucleoside triphosphate hydrolases"/>
    <property type="match status" value="1"/>
</dbReference>
<dbReference type="GO" id="GO:0005525">
    <property type="term" value="F:GTP binding"/>
    <property type="evidence" value="ECO:0007669"/>
    <property type="project" value="UniProtKB-KW"/>
</dbReference>